<organism evidence="2 3">
    <name type="scientific">Sitophilus oryzae</name>
    <name type="common">Rice weevil</name>
    <name type="synonym">Curculio oryzae</name>
    <dbReference type="NCBI Taxonomy" id="7048"/>
    <lineage>
        <taxon>Eukaryota</taxon>
        <taxon>Metazoa</taxon>
        <taxon>Ecdysozoa</taxon>
        <taxon>Arthropoda</taxon>
        <taxon>Hexapoda</taxon>
        <taxon>Insecta</taxon>
        <taxon>Pterygota</taxon>
        <taxon>Neoptera</taxon>
        <taxon>Endopterygota</taxon>
        <taxon>Coleoptera</taxon>
        <taxon>Polyphaga</taxon>
        <taxon>Cucujiformia</taxon>
        <taxon>Curculionidae</taxon>
        <taxon>Dryophthorinae</taxon>
        <taxon>Sitophilus</taxon>
    </lineage>
</organism>
<reference evidence="3" key="1">
    <citation type="submission" date="2025-08" db="UniProtKB">
        <authorList>
            <consortium name="RefSeq"/>
        </authorList>
    </citation>
    <scope>IDENTIFICATION</scope>
    <source>
        <tissue evidence="3">Gonads</tissue>
    </source>
</reference>
<dbReference type="GO" id="GO:0031146">
    <property type="term" value="P:SCF-dependent proteasomal ubiquitin-dependent protein catabolic process"/>
    <property type="evidence" value="ECO:0007669"/>
    <property type="project" value="InterPro"/>
</dbReference>
<evidence type="ECO:0000313" key="2">
    <source>
        <dbReference type="Proteomes" id="UP000504635"/>
    </source>
</evidence>
<dbReference type="RefSeq" id="XP_030749586.1">
    <property type="nucleotide sequence ID" value="XM_030893726.1"/>
</dbReference>
<protein>
    <submittedName>
        <fullName evidence="3">Uncharacterized protein LOC115877513 isoform X1</fullName>
    </submittedName>
</protein>
<name>A0A6J2XEK2_SITOR</name>
<dbReference type="InParanoid" id="A0A6J2XEK2"/>
<dbReference type="AlphaFoldDB" id="A0A6J2XEK2"/>
<dbReference type="Proteomes" id="UP000504635">
    <property type="component" value="Unplaced"/>
</dbReference>
<gene>
    <name evidence="3" type="primary">LOC115877513</name>
</gene>
<evidence type="ECO:0000259" key="1">
    <source>
        <dbReference type="Pfam" id="PF19729"/>
    </source>
</evidence>
<dbReference type="KEGG" id="soy:115877513"/>
<dbReference type="Pfam" id="PF19729">
    <property type="entry name" value="LRR_FBXL18"/>
    <property type="match status" value="1"/>
</dbReference>
<proteinExistence type="predicted"/>
<dbReference type="OrthoDB" id="6705608at2759"/>
<accession>A0A6J2XEK2</accession>
<keyword evidence="2" id="KW-1185">Reference proteome</keyword>
<feature type="domain" description="F-box/LRR-repeat protein 18 LRR" evidence="1">
    <location>
        <begin position="327"/>
        <end position="490"/>
    </location>
</feature>
<sequence length="584" mass="69005">MDPFPCELWEEIARHLPAYDLMNLCKASLDLCYLLRDKRVVINFDLSGCYDFHKENLYLCMFSRVEFNHVKFLNINKLYWIDLDELRCVVQLLPQLEELRALDTKLGMRNEDLILYKKLRKLAVSVEADQFTSSRETYKENLVNLKSLCIKFISKYKADFRRIYYMFFNELRGLDELWLYDADDYEKSPLRYDYIVCNLRNLKKFIIKSKANVPFLDYKPFGMLKIFERKRSYITIICYVRTSAPQIISLRKRSLSEVFESRTEKSWDIVRTFLCQNPCNYRNSLEISEKRSFKHVEFQELSFLHVRTCNPTFVNAAIDILLSKHCKGLKKVALTLCILQEGNIEKSEKKNIFRHIINNSPYMTDLEIATCNNSEYNDPEADSLRIPCFSSAILGAYELISNLRYLKKLTLEIPTYSSGAFLKDVFLKCPQLESLRLLSRENNEDLNSVLYSHLNYAQMLRDFRFENVHIDLDRLFSALNKNLTSKLSRIVTKCEYEHSSQLWPVEKLLKRHANVILLVICVSKYNRHQVTKLQELMDEHKDHPAKIYVACTDIKEEEGYFFPEAHKDILSCNSNISMLSFMEY</sequence>
<dbReference type="GeneID" id="115877513"/>
<dbReference type="InterPro" id="IPR045627">
    <property type="entry name" value="FBXL18_LRR"/>
</dbReference>
<evidence type="ECO:0000313" key="3">
    <source>
        <dbReference type="RefSeq" id="XP_030749586.1"/>
    </source>
</evidence>